<keyword evidence="1 3" id="KW-0802">TPR repeat</keyword>
<dbReference type="HOGENOM" id="CLU_1031283_0_0_1"/>
<evidence type="ECO:0000256" key="4">
    <source>
        <dbReference type="SAM" id="MobiDB-lite"/>
    </source>
</evidence>
<dbReference type="GO" id="GO:0016567">
    <property type="term" value="P:protein ubiquitination"/>
    <property type="evidence" value="ECO:0007669"/>
    <property type="project" value="TreeGrafter"/>
</dbReference>
<dbReference type="GO" id="GO:0005737">
    <property type="term" value="C:cytoplasm"/>
    <property type="evidence" value="ECO:0007669"/>
    <property type="project" value="TreeGrafter"/>
</dbReference>
<evidence type="ECO:0000256" key="3">
    <source>
        <dbReference type="PROSITE-ProRule" id="PRU00339"/>
    </source>
</evidence>
<dbReference type="eggNOG" id="KOG1126">
    <property type="taxonomic scope" value="Eukaryota"/>
</dbReference>
<organism evidence="5 6">
    <name type="scientific">Phaeoacremonium minimum (strain UCR-PA7)</name>
    <name type="common">Esca disease fungus</name>
    <name type="synonym">Togninia minima</name>
    <dbReference type="NCBI Taxonomy" id="1286976"/>
    <lineage>
        <taxon>Eukaryota</taxon>
        <taxon>Fungi</taxon>
        <taxon>Dikarya</taxon>
        <taxon>Ascomycota</taxon>
        <taxon>Pezizomycotina</taxon>
        <taxon>Sordariomycetes</taxon>
        <taxon>Sordariomycetidae</taxon>
        <taxon>Togniniales</taxon>
        <taxon>Togniniaceae</taxon>
        <taxon>Phaeoacremonium</taxon>
    </lineage>
</organism>
<keyword evidence="6" id="KW-1185">Reference proteome</keyword>
<dbReference type="EMBL" id="KB933236">
    <property type="protein sequence ID" value="EON98064.1"/>
    <property type="molecule type" value="Genomic_DNA"/>
</dbReference>
<dbReference type="GO" id="GO:0007091">
    <property type="term" value="P:metaphase/anaphase transition of mitotic cell cycle"/>
    <property type="evidence" value="ECO:0007669"/>
    <property type="project" value="TreeGrafter"/>
</dbReference>
<feature type="region of interest" description="Disordered" evidence="4">
    <location>
        <begin position="194"/>
        <end position="226"/>
    </location>
</feature>
<accession>R8BFK1</accession>
<proteinExistence type="inferred from homology"/>
<dbReference type="AlphaFoldDB" id="R8BFK1"/>
<feature type="repeat" description="TPR" evidence="3">
    <location>
        <begin position="126"/>
        <end position="159"/>
    </location>
</feature>
<gene>
    <name evidence="5" type="ORF">UCRPA7_6409</name>
</gene>
<dbReference type="GO" id="GO:0005680">
    <property type="term" value="C:anaphase-promoting complex"/>
    <property type="evidence" value="ECO:0007669"/>
    <property type="project" value="TreeGrafter"/>
</dbReference>
<dbReference type="RefSeq" id="XP_007917138.1">
    <property type="nucleotide sequence ID" value="XM_007918947.1"/>
</dbReference>
<dbReference type="GO" id="GO:0031145">
    <property type="term" value="P:anaphase-promoting complex-dependent catabolic process"/>
    <property type="evidence" value="ECO:0007669"/>
    <property type="project" value="TreeGrafter"/>
</dbReference>
<dbReference type="PANTHER" id="PTHR12558">
    <property type="entry name" value="CELL DIVISION CYCLE 16,23,27"/>
    <property type="match status" value="1"/>
</dbReference>
<evidence type="ECO:0000256" key="1">
    <source>
        <dbReference type="ARBA" id="ARBA00022803"/>
    </source>
</evidence>
<dbReference type="KEGG" id="tmn:UCRPA7_6409"/>
<dbReference type="Proteomes" id="UP000014074">
    <property type="component" value="Unassembled WGS sequence"/>
</dbReference>
<comment type="similarity">
    <text evidence="2">Belongs to the APC3/CDC27 family.</text>
</comment>
<evidence type="ECO:0000256" key="2">
    <source>
        <dbReference type="ARBA" id="ARBA00038210"/>
    </source>
</evidence>
<dbReference type="GO" id="GO:0051301">
    <property type="term" value="P:cell division"/>
    <property type="evidence" value="ECO:0007669"/>
    <property type="project" value="TreeGrafter"/>
</dbReference>
<dbReference type="Gene3D" id="1.25.40.10">
    <property type="entry name" value="Tetratricopeptide repeat domain"/>
    <property type="match status" value="1"/>
</dbReference>
<dbReference type="PANTHER" id="PTHR12558:SF13">
    <property type="entry name" value="CELL DIVISION CYCLE PROTEIN 27 HOMOLOG"/>
    <property type="match status" value="1"/>
</dbReference>
<dbReference type="OrthoDB" id="329563at2759"/>
<dbReference type="SUPFAM" id="SSF48452">
    <property type="entry name" value="TPR-like"/>
    <property type="match status" value="1"/>
</dbReference>
<dbReference type="InterPro" id="IPR019734">
    <property type="entry name" value="TPR_rpt"/>
</dbReference>
<sequence length="270" mass="30144">MAPAAAAANGLLRQAVHYHLDNSSYENALFFAERLCAQDKTVEAAYMLALCHLRLGDDRSAYEVSKAAGYRGTHLGCSYVFAQASLRLERYKDGITALEKSKGSWLNKNYMGKHNACSRMPHPDAAACSCLLGKLYRAYDDKTKAVACFEDALKTNPFMWDAFMALSDMGANVRIPNIFKPNEQLLRNLDQEQSVSAGPKETGHTNPLEPLSKRSTLGLGTRQEAEPDMARRVWKRQLGPVHLLNHSYRAQDLELSHPRHLCASRGQFNQ</sequence>
<evidence type="ECO:0000313" key="6">
    <source>
        <dbReference type="Proteomes" id="UP000014074"/>
    </source>
</evidence>
<name>R8BFK1_PHAM7</name>
<evidence type="ECO:0000313" key="5">
    <source>
        <dbReference type="EMBL" id="EON98064.1"/>
    </source>
</evidence>
<dbReference type="InterPro" id="IPR011990">
    <property type="entry name" value="TPR-like_helical_dom_sf"/>
</dbReference>
<protein>
    <submittedName>
        <fullName evidence="5">Putative 20s cyclosome subunit ( nuc2 cdc27) protein</fullName>
    </submittedName>
</protein>
<dbReference type="Pfam" id="PF12895">
    <property type="entry name" value="ANAPC3"/>
    <property type="match status" value="1"/>
</dbReference>
<dbReference type="GeneID" id="19327062"/>
<dbReference type="PROSITE" id="PS50005">
    <property type="entry name" value="TPR"/>
    <property type="match status" value="1"/>
</dbReference>
<reference evidence="6" key="1">
    <citation type="journal article" date="2013" name="Genome Announc.">
        <title>Draft genome sequence of the ascomycete Phaeoacremonium aleophilum strain UCR-PA7, a causal agent of the esca disease complex in grapevines.</title>
        <authorList>
            <person name="Blanco-Ulate B."/>
            <person name="Rolshausen P."/>
            <person name="Cantu D."/>
        </authorList>
    </citation>
    <scope>NUCLEOTIDE SEQUENCE [LARGE SCALE GENOMIC DNA]</scope>
    <source>
        <strain evidence="6">UCR-PA7</strain>
    </source>
</reference>